<keyword evidence="1" id="KW-0812">Transmembrane</keyword>
<sequence length="120" mass="13292">MSASVPDPGQPTRTTDRGDVGFFRALFDLSFNHFVTPKIVKVVYVVGLVLIGLLTLVVFFSAFRHFGDGFGASPLLGVVQLLAAPLLGIFYLAFFRMSLELYYAVIRLSEDVHHNRSGRL</sequence>
<feature type="transmembrane region" description="Helical" evidence="1">
    <location>
        <begin position="42"/>
        <end position="63"/>
    </location>
</feature>
<keyword evidence="1" id="KW-1133">Transmembrane helix</keyword>
<organism evidence="2 3">
    <name type="scientific">Ornithinimicrobium pekingense</name>
    <dbReference type="NCBI Taxonomy" id="384677"/>
    <lineage>
        <taxon>Bacteria</taxon>
        <taxon>Bacillati</taxon>
        <taxon>Actinomycetota</taxon>
        <taxon>Actinomycetes</taxon>
        <taxon>Micrococcales</taxon>
        <taxon>Ornithinimicrobiaceae</taxon>
        <taxon>Ornithinimicrobium</taxon>
    </lineage>
</organism>
<comment type="caution">
    <text evidence="2">The sequence shown here is derived from an EMBL/GenBank/DDBJ whole genome shotgun (WGS) entry which is preliminary data.</text>
</comment>
<protein>
    <recommendedName>
        <fullName evidence="4">DUF4282 domain-containing protein</fullName>
    </recommendedName>
</protein>
<evidence type="ECO:0000313" key="3">
    <source>
        <dbReference type="Proteomes" id="UP000662111"/>
    </source>
</evidence>
<keyword evidence="3" id="KW-1185">Reference proteome</keyword>
<gene>
    <name evidence="2" type="ORF">GCM10011509_14700</name>
</gene>
<keyword evidence="1" id="KW-0472">Membrane</keyword>
<dbReference type="Pfam" id="PF14110">
    <property type="entry name" value="DUF4282"/>
    <property type="match status" value="1"/>
</dbReference>
<name>A0ABQ2F6Y4_9MICO</name>
<evidence type="ECO:0000313" key="2">
    <source>
        <dbReference type="EMBL" id="GGK67407.1"/>
    </source>
</evidence>
<dbReference type="Proteomes" id="UP000662111">
    <property type="component" value="Unassembled WGS sequence"/>
</dbReference>
<evidence type="ECO:0000256" key="1">
    <source>
        <dbReference type="SAM" id="Phobius"/>
    </source>
</evidence>
<evidence type="ECO:0008006" key="4">
    <source>
        <dbReference type="Google" id="ProtNLM"/>
    </source>
</evidence>
<reference evidence="3" key="1">
    <citation type="journal article" date="2019" name="Int. J. Syst. Evol. Microbiol.">
        <title>The Global Catalogue of Microorganisms (GCM) 10K type strain sequencing project: providing services to taxonomists for standard genome sequencing and annotation.</title>
        <authorList>
            <consortium name="The Broad Institute Genomics Platform"/>
            <consortium name="The Broad Institute Genome Sequencing Center for Infectious Disease"/>
            <person name="Wu L."/>
            <person name="Ma J."/>
        </authorList>
    </citation>
    <scope>NUCLEOTIDE SEQUENCE [LARGE SCALE GENOMIC DNA]</scope>
    <source>
        <strain evidence="3">CGMCC 1.5362</strain>
    </source>
</reference>
<feature type="transmembrane region" description="Helical" evidence="1">
    <location>
        <begin position="75"/>
        <end position="94"/>
    </location>
</feature>
<dbReference type="InterPro" id="IPR025557">
    <property type="entry name" value="DUF4282"/>
</dbReference>
<dbReference type="RefSeq" id="WP_022923174.1">
    <property type="nucleotide sequence ID" value="NZ_BMLB01000003.1"/>
</dbReference>
<proteinExistence type="predicted"/>
<accession>A0ABQ2F6Y4</accession>
<dbReference type="EMBL" id="BMLB01000003">
    <property type="protein sequence ID" value="GGK67407.1"/>
    <property type="molecule type" value="Genomic_DNA"/>
</dbReference>